<name>A0AAD1Y6C6_EUPCR</name>
<keyword evidence="2" id="KW-1185">Reference proteome</keyword>
<reference evidence="1" key="1">
    <citation type="submission" date="2023-07" db="EMBL/GenBank/DDBJ databases">
        <authorList>
            <consortium name="AG Swart"/>
            <person name="Singh M."/>
            <person name="Singh A."/>
            <person name="Seah K."/>
            <person name="Emmerich C."/>
        </authorList>
    </citation>
    <scope>NUCLEOTIDE SEQUENCE</scope>
    <source>
        <strain evidence="1">DP1</strain>
    </source>
</reference>
<dbReference type="AlphaFoldDB" id="A0AAD1Y6C6"/>
<sequence length="77" mass="9021">MNQLHNLFPKINPSKNLNMMSNYDPHDINAEYEAVGSDLRQMATNAFTMLKKPFDPEFLAELDKMYVENETMMLFQC</sequence>
<organism evidence="1 2">
    <name type="scientific">Euplotes crassus</name>
    <dbReference type="NCBI Taxonomy" id="5936"/>
    <lineage>
        <taxon>Eukaryota</taxon>
        <taxon>Sar</taxon>
        <taxon>Alveolata</taxon>
        <taxon>Ciliophora</taxon>
        <taxon>Intramacronucleata</taxon>
        <taxon>Spirotrichea</taxon>
        <taxon>Hypotrichia</taxon>
        <taxon>Euplotida</taxon>
        <taxon>Euplotidae</taxon>
        <taxon>Moneuplotes</taxon>
    </lineage>
</organism>
<evidence type="ECO:0000313" key="2">
    <source>
        <dbReference type="Proteomes" id="UP001295684"/>
    </source>
</evidence>
<evidence type="ECO:0000313" key="1">
    <source>
        <dbReference type="EMBL" id="CAI2385334.1"/>
    </source>
</evidence>
<accession>A0AAD1Y6C6</accession>
<comment type="caution">
    <text evidence="1">The sequence shown here is derived from an EMBL/GenBank/DDBJ whole genome shotgun (WGS) entry which is preliminary data.</text>
</comment>
<protein>
    <submittedName>
        <fullName evidence="1">Uncharacterized protein</fullName>
    </submittedName>
</protein>
<gene>
    <name evidence="1" type="ORF">ECRASSUSDP1_LOCUS26891</name>
</gene>
<dbReference type="EMBL" id="CAMPGE010027724">
    <property type="protein sequence ID" value="CAI2385334.1"/>
    <property type="molecule type" value="Genomic_DNA"/>
</dbReference>
<proteinExistence type="predicted"/>
<dbReference type="Proteomes" id="UP001295684">
    <property type="component" value="Unassembled WGS sequence"/>
</dbReference>